<name>A0A381I8B3_CLODI</name>
<keyword evidence="3 5" id="KW-1133">Transmembrane helix</keyword>
<dbReference type="InterPro" id="IPR011527">
    <property type="entry name" value="ABC1_TM_dom"/>
</dbReference>
<evidence type="ECO:0000256" key="2">
    <source>
        <dbReference type="ARBA" id="ARBA00022692"/>
    </source>
</evidence>
<evidence type="ECO:0000256" key="5">
    <source>
        <dbReference type="SAM" id="Phobius"/>
    </source>
</evidence>
<reference evidence="7" key="1">
    <citation type="submission" date="2018-06" db="EMBL/GenBank/DDBJ databases">
        <authorList>
            <consortium name="Pathogen Informatics"/>
            <person name="Doyle S."/>
        </authorList>
    </citation>
    <scope>NUCLEOTIDE SEQUENCE</scope>
    <source>
        <strain evidence="7">NCTC13307</strain>
    </source>
</reference>
<sequence length="218" mass="24365">MKKLIHFLKPYRVLIVVVLIFTFLQTLGTLYIPTLTANIVNNGVVKGDIDYIVKTGLMMMIVAGITALSAVLVCKVSANLSSGFCRDIREAVFIKSQDLSINDFNNIGTASMITRSTSDITLIGQSVFMFIQLVLPAPIITVSGLFLAYSIDKAMTIIIVVVMFLFMLSAFLVGKKLIKLFKMMQIKMDNMNRVLREVVTGVRVIRAFNRSHFEKKEI</sequence>
<feature type="domain" description="ABC transmembrane type-1" evidence="6">
    <location>
        <begin position="16"/>
        <end position="218"/>
    </location>
</feature>
<dbReference type="CDD" id="cd18548">
    <property type="entry name" value="ABC_6TM_Tm287_like"/>
    <property type="match status" value="1"/>
</dbReference>
<evidence type="ECO:0000256" key="4">
    <source>
        <dbReference type="ARBA" id="ARBA00023136"/>
    </source>
</evidence>
<dbReference type="PANTHER" id="PTHR43394:SF1">
    <property type="entry name" value="ATP-BINDING CASSETTE SUB-FAMILY B MEMBER 10, MITOCHONDRIAL"/>
    <property type="match status" value="1"/>
</dbReference>
<protein>
    <submittedName>
        <fullName evidence="7">ABC transporter ATP-binding protein/permease</fullName>
    </submittedName>
</protein>
<accession>A0A381I8B3</accession>
<dbReference type="PROSITE" id="PS50929">
    <property type="entry name" value="ABC_TM1F"/>
    <property type="match status" value="1"/>
</dbReference>
<proteinExistence type="predicted"/>
<feature type="transmembrane region" description="Helical" evidence="5">
    <location>
        <begin position="12"/>
        <end position="32"/>
    </location>
</feature>
<keyword evidence="7" id="KW-0067">ATP-binding</keyword>
<evidence type="ECO:0000313" key="7">
    <source>
        <dbReference type="EMBL" id="SUY22501.1"/>
    </source>
</evidence>
<organism evidence="7">
    <name type="scientific">Clostridioides difficile</name>
    <name type="common">Peptoclostridium difficile</name>
    <dbReference type="NCBI Taxonomy" id="1496"/>
    <lineage>
        <taxon>Bacteria</taxon>
        <taxon>Bacillati</taxon>
        <taxon>Bacillota</taxon>
        <taxon>Clostridia</taxon>
        <taxon>Peptostreptococcales</taxon>
        <taxon>Peptostreptococcaceae</taxon>
        <taxon>Clostridioides</taxon>
    </lineage>
</organism>
<dbReference type="SUPFAM" id="SSF90123">
    <property type="entry name" value="ABC transporter transmembrane region"/>
    <property type="match status" value="1"/>
</dbReference>
<dbReference type="GO" id="GO:0005886">
    <property type="term" value="C:plasma membrane"/>
    <property type="evidence" value="ECO:0007669"/>
    <property type="project" value="UniProtKB-SubCell"/>
</dbReference>
<gene>
    <name evidence="7" type="ORF">NCTC13307_01231</name>
</gene>
<dbReference type="InterPro" id="IPR036640">
    <property type="entry name" value="ABC1_TM_sf"/>
</dbReference>
<dbReference type="Pfam" id="PF00664">
    <property type="entry name" value="ABC_membrane"/>
    <property type="match status" value="1"/>
</dbReference>
<evidence type="ECO:0000256" key="3">
    <source>
        <dbReference type="ARBA" id="ARBA00022989"/>
    </source>
</evidence>
<dbReference type="InterPro" id="IPR039421">
    <property type="entry name" value="Type_1_exporter"/>
</dbReference>
<dbReference type="EMBL" id="UFWD01000001">
    <property type="protein sequence ID" value="SUY22501.1"/>
    <property type="molecule type" value="Genomic_DNA"/>
</dbReference>
<dbReference type="PANTHER" id="PTHR43394">
    <property type="entry name" value="ATP-DEPENDENT PERMEASE MDL1, MITOCHONDRIAL"/>
    <property type="match status" value="1"/>
</dbReference>
<keyword evidence="7" id="KW-0547">Nucleotide-binding</keyword>
<feature type="transmembrane region" description="Helical" evidence="5">
    <location>
        <begin position="154"/>
        <end position="174"/>
    </location>
</feature>
<evidence type="ECO:0000259" key="6">
    <source>
        <dbReference type="PROSITE" id="PS50929"/>
    </source>
</evidence>
<dbReference type="Gene3D" id="1.20.1560.10">
    <property type="entry name" value="ABC transporter type 1, transmembrane domain"/>
    <property type="match status" value="1"/>
</dbReference>
<keyword evidence="4 5" id="KW-0472">Membrane</keyword>
<dbReference type="GO" id="GO:0005524">
    <property type="term" value="F:ATP binding"/>
    <property type="evidence" value="ECO:0007669"/>
    <property type="project" value="UniProtKB-KW"/>
</dbReference>
<dbReference type="GO" id="GO:0015421">
    <property type="term" value="F:ABC-type oligopeptide transporter activity"/>
    <property type="evidence" value="ECO:0007669"/>
    <property type="project" value="TreeGrafter"/>
</dbReference>
<dbReference type="AlphaFoldDB" id="A0A381I8B3"/>
<feature type="transmembrane region" description="Helical" evidence="5">
    <location>
        <begin position="52"/>
        <end position="74"/>
    </location>
</feature>
<evidence type="ECO:0000256" key="1">
    <source>
        <dbReference type="ARBA" id="ARBA00004651"/>
    </source>
</evidence>
<keyword evidence="2 5" id="KW-0812">Transmembrane</keyword>
<comment type="subcellular location">
    <subcellularLocation>
        <location evidence="1">Cell membrane</location>
        <topology evidence="1">Multi-pass membrane protein</topology>
    </subcellularLocation>
</comment>
<feature type="transmembrane region" description="Helical" evidence="5">
    <location>
        <begin position="122"/>
        <end position="148"/>
    </location>
</feature>